<organism evidence="1 2">
    <name type="scientific">Chondromyces crocatus</name>
    <dbReference type="NCBI Taxonomy" id="52"/>
    <lineage>
        <taxon>Bacteria</taxon>
        <taxon>Pseudomonadati</taxon>
        <taxon>Myxococcota</taxon>
        <taxon>Polyangia</taxon>
        <taxon>Polyangiales</taxon>
        <taxon>Polyangiaceae</taxon>
        <taxon>Chondromyces</taxon>
    </lineage>
</organism>
<name>A0A0K1E812_CHOCO</name>
<dbReference type="KEGG" id="ccro:CMC5_011470"/>
<dbReference type="AlphaFoldDB" id="A0A0K1E812"/>
<gene>
    <name evidence="1" type="ORF">CMC5_011470</name>
</gene>
<evidence type="ECO:0000313" key="1">
    <source>
        <dbReference type="EMBL" id="AKT37021.1"/>
    </source>
</evidence>
<dbReference type="Proteomes" id="UP000067626">
    <property type="component" value="Chromosome"/>
</dbReference>
<dbReference type="STRING" id="52.CMC5_011470"/>
<protein>
    <recommendedName>
        <fullName evidence="3">Serpin domain-containing protein</fullName>
    </recommendedName>
</protein>
<evidence type="ECO:0008006" key="3">
    <source>
        <dbReference type="Google" id="ProtNLM"/>
    </source>
</evidence>
<keyword evidence="2" id="KW-1185">Reference proteome</keyword>
<dbReference type="SUPFAM" id="SSF56574">
    <property type="entry name" value="Serpins"/>
    <property type="match status" value="1"/>
</dbReference>
<evidence type="ECO:0000313" key="2">
    <source>
        <dbReference type="Proteomes" id="UP000067626"/>
    </source>
</evidence>
<accession>A0A0K1E812</accession>
<sequence>MSSSPSTITALDGRSLVRTQVTARLDEPLSAGSNLLFCSTFQLAWNELRAALGGAIRLQGDPLLAVALEREGPTADDLDVGSYVARGGVGPGFLREVERALRQTFGDRDDFMLPGRLEPSAILAYAYLSKDLAFRTPFEVERKLGIVFHGGERVACFGVWGAQEDPLRAKRAAQVVVHHVSEGGSFVLELITDAEADRLIVACIPREPSLLAMVDEALARANHKPGLWSRLRGEVALGKRDVVKIPMIDVDVLRNYAEIGQRKVLDQEHVIEEAKQRIRFRLDEKGAILRSAGVIVAPRGGPRGRHFVCDRPFLVAMVRAGRRYPYFAAWIEDPELLVAVRPEP</sequence>
<reference evidence="1 2" key="1">
    <citation type="submission" date="2015-07" db="EMBL/GenBank/DDBJ databases">
        <title>Genome analysis of myxobacterium Chondromyces crocatus Cm c5 reveals a high potential for natural compound synthesis and the genetic basis for the loss of fruiting body formation.</title>
        <authorList>
            <person name="Zaburannyi N."/>
            <person name="Bunk B."/>
            <person name="Maier J."/>
            <person name="Overmann J."/>
            <person name="Mueller R."/>
        </authorList>
    </citation>
    <scope>NUCLEOTIDE SEQUENCE [LARGE SCALE GENOMIC DNA]</scope>
    <source>
        <strain evidence="1 2">Cm c5</strain>
    </source>
</reference>
<proteinExistence type="predicted"/>
<dbReference type="OrthoDB" id="1953107at2"/>
<dbReference type="EMBL" id="CP012159">
    <property type="protein sequence ID" value="AKT37021.1"/>
    <property type="molecule type" value="Genomic_DNA"/>
</dbReference>
<dbReference type="InterPro" id="IPR036186">
    <property type="entry name" value="Serpin_sf"/>
</dbReference>
<dbReference type="RefSeq" id="WP_050429447.1">
    <property type="nucleotide sequence ID" value="NZ_CP012159.1"/>
</dbReference>